<sequence length="69" mass="7204">MTGMPWRPISEMPPFEAGMSDPASSGDEGPAETPAAARRAAAHMQHAVHDTMLAGGWVAVGSMDLGELR</sequence>
<evidence type="ECO:0000313" key="2">
    <source>
        <dbReference type="EMBL" id="KAK9845486.1"/>
    </source>
</evidence>
<reference evidence="2 3" key="1">
    <citation type="journal article" date="2024" name="Nat. Commun.">
        <title>Phylogenomics reveals the evolutionary origins of lichenization in chlorophyte algae.</title>
        <authorList>
            <person name="Puginier C."/>
            <person name="Libourel C."/>
            <person name="Otte J."/>
            <person name="Skaloud P."/>
            <person name="Haon M."/>
            <person name="Grisel S."/>
            <person name="Petersen M."/>
            <person name="Berrin J.G."/>
            <person name="Delaux P.M."/>
            <person name="Dal Grande F."/>
            <person name="Keller J."/>
        </authorList>
    </citation>
    <scope>NUCLEOTIDE SEQUENCE [LARGE SCALE GENOMIC DNA]</scope>
    <source>
        <strain evidence="2 3">SAG 245.80</strain>
    </source>
</reference>
<dbReference type="AlphaFoldDB" id="A0AAW1SIY8"/>
<gene>
    <name evidence="2" type="ORF">WJX81_007665</name>
</gene>
<keyword evidence="3" id="KW-1185">Reference proteome</keyword>
<proteinExistence type="predicted"/>
<evidence type="ECO:0000313" key="3">
    <source>
        <dbReference type="Proteomes" id="UP001445335"/>
    </source>
</evidence>
<feature type="region of interest" description="Disordered" evidence="1">
    <location>
        <begin position="1"/>
        <end position="43"/>
    </location>
</feature>
<dbReference type="Proteomes" id="UP001445335">
    <property type="component" value="Unassembled WGS sequence"/>
</dbReference>
<dbReference type="EMBL" id="JALJOU010000003">
    <property type="protein sequence ID" value="KAK9845486.1"/>
    <property type="molecule type" value="Genomic_DNA"/>
</dbReference>
<protein>
    <submittedName>
        <fullName evidence="2">Uncharacterized protein</fullName>
    </submittedName>
</protein>
<accession>A0AAW1SIY8</accession>
<name>A0AAW1SIY8_9CHLO</name>
<comment type="caution">
    <text evidence="2">The sequence shown here is derived from an EMBL/GenBank/DDBJ whole genome shotgun (WGS) entry which is preliminary data.</text>
</comment>
<evidence type="ECO:0000256" key="1">
    <source>
        <dbReference type="SAM" id="MobiDB-lite"/>
    </source>
</evidence>
<organism evidence="2 3">
    <name type="scientific">Elliptochloris bilobata</name>
    <dbReference type="NCBI Taxonomy" id="381761"/>
    <lineage>
        <taxon>Eukaryota</taxon>
        <taxon>Viridiplantae</taxon>
        <taxon>Chlorophyta</taxon>
        <taxon>core chlorophytes</taxon>
        <taxon>Trebouxiophyceae</taxon>
        <taxon>Trebouxiophyceae incertae sedis</taxon>
        <taxon>Elliptochloris clade</taxon>
        <taxon>Elliptochloris</taxon>
    </lineage>
</organism>